<dbReference type="InterPro" id="IPR051163">
    <property type="entry name" value="Sodium:Solute_Symporter_SSF"/>
</dbReference>
<evidence type="ECO:0000256" key="3">
    <source>
        <dbReference type="ARBA" id="ARBA00022448"/>
    </source>
</evidence>
<accession>T1HMD0</accession>
<reference evidence="12" key="1">
    <citation type="submission" date="2015-05" db="UniProtKB">
        <authorList>
            <consortium name="EnsemblMetazoa"/>
        </authorList>
    </citation>
    <scope>IDENTIFICATION</scope>
</reference>
<dbReference type="EnsemblMetazoa" id="RPRC005204-RA">
    <property type="protein sequence ID" value="RPRC005204-PA"/>
    <property type="gene ID" value="RPRC005204"/>
</dbReference>
<protein>
    <submittedName>
        <fullName evidence="12">Uncharacterized protein</fullName>
    </submittedName>
</protein>
<comment type="subcellular location">
    <subcellularLocation>
        <location evidence="1">Cell membrane</location>
        <topology evidence="1">Multi-pass membrane protein</topology>
    </subcellularLocation>
</comment>
<evidence type="ECO:0000256" key="11">
    <source>
        <dbReference type="RuleBase" id="RU362091"/>
    </source>
</evidence>
<keyword evidence="6" id="KW-1133">Transmembrane helix</keyword>
<dbReference type="InterPro" id="IPR001734">
    <property type="entry name" value="Na/solute_symporter"/>
</dbReference>
<dbReference type="OMA" id="STEMCAN"/>
<keyword evidence="8" id="KW-0406">Ion transport</keyword>
<proteinExistence type="inferred from homology"/>
<evidence type="ECO:0000256" key="10">
    <source>
        <dbReference type="ARBA" id="ARBA00023201"/>
    </source>
</evidence>
<name>T1HMD0_RHOPR</name>
<keyword evidence="5" id="KW-0812">Transmembrane</keyword>
<keyword evidence="7" id="KW-0915">Sodium</keyword>
<evidence type="ECO:0000313" key="13">
    <source>
        <dbReference type="Proteomes" id="UP000015103"/>
    </source>
</evidence>
<evidence type="ECO:0000256" key="6">
    <source>
        <dbReference type="ARBA" id="ARBA00022989"/>
    </source>
</evidence>
<comment type="similarity">
    <text evidence="2 11">Belongs to the sodium:solute symporter (SSF) (TC 2.A.21) family.</text>
</comment>
<evidence type="ECO:0000256" key="5">
    <source>
        <dbReference type="ARBA" id="ARBA00022692"/>
    </source>
</evidence>
<sequence>MDPSPTTRLSFWSACIGTFCTMLVSFSCSPAAVQRYNSLPTFKDARKSALGLAIGGSIFVVLSGFTGLIIYARYKDCNPIASQMISRPDQILPLFVIEIATRVRGLSGLFMAGIVCAALSTMSTGLNTLSGTIYEDFIEPLLPNKPTERKASLILKFLVVAIGIVAVLLVTIVEKLGQLVEIAQGFGGMTSGTIQGIFLLGLFFPFANTTGALWGGLVSLITMTWLMAGNILANSNGLIRHVTKPMSTEMCANVTESVPTQSSIRHLHPSYDVNNKQYSENELAKFQYGKIGSKIICRPMCP</sequence>
<dbReference type="Gene3D" id="1.20.1730.10">
    <property type="entry name" value="Sodium/glucose cotransporter"/>
    <property type="match status" value="1"/>
</dbReference>
<keyword evidence="10" id="KW-0739">Sodium transport</keyword>
<dbReference type="GO" id="GO:0015293">
    <property type="term" value="F:symporter activity"/>
    <property type="evidence" value="ECO:0007669"/>
    <property type="project" value="TreeGrafter"/>
</dbReference>
<dbReference type="GO" id="GO:0005886">
    <property type="term" value="C:plasma membrane"/>
    <property type="evidence" value="ECO:0007669"/>
    <property type="project" value="UniProtKB-SubCell"/>
</dbReference>
<dbReference type="EMBL" id="ACPB03004193">
    <property type="status" value="NOT_ANNOTATED_CDS"/>
    <property type="molecule type" value="Genomic_DNA"/>
</dbReference>
<organism evidence="12 13">
    <name type="scientific">Rhodnius prolixus</name>
    <name type="common">Triatomid bug</name>
    <dbReference type="NCBI Taxonomy" id="13249"/>
    <lineage>
        <taxon>Eukaryota</taxon>
        <taxon>Metazoa</taxon>
        <taxon>Ecdysozoa</taxon>
        <taxon>Arthropoda</taxon>
        <taxon>Hexapoda</taxon>
        <taxon>Insecta</taxon>
        <taxon>Pterygota</taxon>
        <taxon>Neoptera</taxon>
        <taxon>Paraneoptera</taxon>
        <taxon>Hemiptera</taxon>
        <taxon>Heteroptera</taxon>
        <taxon>Panheteroptera</taxon>
        <taxon>Cimicomorpha</taxon>
        <taxon>Reduviidae</taxon>
        <taxon>Triatominae</taxon>
        <taxon>Rhodnius</taxon>
    </lineage>
</organism>
<dbReference type="HOGENOM" id="CLU_922342_0_0_1"/>
<keyword evidence="9" id="KW-0472">Membrane</keyword>
<dbReference type="AlphaFoldDB" id="T1HMD0"/>
<evidence type="ECO:0000256" key="2">
    <source>
        <dbReference type="ARBA" id="ARBA00006434"/>
    </source>
</evidence>
<dbReference type="VEuPathDB" id="VectorBase:RPRC005204"/>
<dbReference type="PROSITE" id="PS50283">
    <property type="entry name" value="NA_SOLUT_SYMP_3"/>
    <property type="match status" value="1"/>
</dbReference>
<dbReference type="Pfam" id="PF00474">
    <property type="entry name" value="SSF"/>
    <property type="match status" value="1"/>
</dbReference>
<evidence type="ECO:0000256" key="4">
    <source>
        <dbReference type="ARBA" id="ARBA00022475"/>
    </source>
</evidence>
<keyword evidence="4" id="KW-1003">Cell membrane</keyword>
<evidence type="ECO:0000256" key="7">
    <source>
        <dbReference type="ARBA" id="ARBA00023053"/>
    </source>
</evidence>
<dbReference type="InterPro" id="IPR038377">
    <property type="entry name" value="Na/Glc_symporter_sf"/>
</dbReference>
<dbReference type="PANTHER" id="PTHR42985">
    <property type="entry name" value="SODIUM-COUPLED MONOCARBOXYLATE TRANSPORTER"/>
    <property type="match status" value="1"/>
</dbReference>
<dbReference type="eggNOG" id="KOG2349">
    <property type="taxonomic scope" value="Eukaryota"/>
</dbReference>
<dbReference type="Proteomes" id="UP000015103">
    <property type="component" value="Unassembled WGS sequence"/>
</dbReference>
<evidence type="ECO:0000313" key="12">
    <source>
        <dbReference type="EnsemblMetazoa" id="RPRC005204-PA"/>
    </source>
</evidence>
<dbReference type="InParanoid" id="T1HMD0"/>
<keyword evidence="3" id="KW-0813">Transport</keyword>
<dbReference type="GO" id="GO:0006814">
    <property type="term" value="P:sodium ion transport"/>
    <property type="evidence" value="ECO:0007669"/>
    <property type="project" value="UniProtKB-KW"/>
</dbReference>
<evidence type="ECO:0000256" key="8">
    <source>
        <dbReference type="ARBA" id="ARBA00023065"/>
    </source>
</evidence>
<dbReference type="PANTHER" id="PTHR42985:SF21">
    <property type="entry name" value="SODIUM-DEPENDENT MULTIVITAMIN TRANSPORTER-LIKE PROTEIN"/>
    <property type="match status" value="1"/>
</dbReference>
<keyword evidence="13" id="KW-1185">Reference proteome</keyword>
<evidence type="ECO:0000256" key="1">
    <source>
        <dbReference type="ARBA" id="ARBA00004651"/>
    </source>
</evidence>
<evidence type="ECO:0000256" key="9">
    <source>
        <dbReference type="ARBA" id="ARBA00023136"/>
    </source>
</evidence>